<protein>
    <submittedName>
        <fullName evidence="1">HK97 gp10 family phage protein</fullName>
    </submittedName>
</protein>
<sequence>MAKAVIKMPEDFLLKISRLGEKTDEILLRILKAGGEIVEAKVKSNLQGVIGSGTKEESRSTGELISALGVSTAKQDRDGNFNVKVGFSEPRVDGKSNAMIASVLEYGKSGQPPKPFLKPAKSSTQKACIEAMKQKLKKEMENI</sequence>
<accession>A0A4Z0D9W9</accession>
<dbReference type="NCBIfam" id="TIGR01725">
    <property type="entry name" value="phge_HK97_gp10"/>
    <property type="match status" value="1"/>
</dbReference>
<keyword evidence="2" id="KW-1185">Reference proteome</keyword>
<evidence type="ECO:0000313" key="1">
    <source>
        <dbReference type="EMBL" id="TFZ41642.1"/>
    </source>
</evidence>
<comment type="caution">
    <text evidence="1">The sequence shown here is derived from an EMBL/GenBank/DDBJ whole genome shotgun (WGS) entry which is preliminary data.</text>
</comment>
<dbReference type="OrthoDB" id="3078321at2"/>
<proteinExistence type="predicted"/>
<dbReference type="InterPro" id="IPR010064">
    <property type="entry name" value="HK97-gp10_tail"/>
</dbReference>
<gene>
    <name evidence="1" type="ORF">E4100_00445</name>
</gene>
<organism evidence="1 2">
    <name type="scientific">Soehngenia longivitae</name>
    <dbReference type="NCBI Taxonomy" id="2562294"/>
    <lineage>
        <taxon>Bacteria</taxon>
        <taxon>Bacillati</taxon>
        <taxon>Bacillota</taxon>
        <taxon>Tissierellia</taxon>
        <taxon>Tissierellales</taxon>
        <taxon>Tissierellaceae</taxon>
        <taxon>Soehngenia</taxon>
    </lineage>
</organism>
<dbReference type="Proteomes" id="UP000298381">
    <property type="component" value="Unassembled WGS sequence"/>
</dbReference>
<dbReference type="RefSeq" id="WP_135269791.1">
    <property type="nucleotide sequence ID" value="NZ_SRIB01000001.1"/>
</dbReference>
<dbReference type="AlphaFoldDB" id="A0A4Z0D9W9"/>
<dbReference type="EMBL" id="SRIB01000001">
    <property type="protein sequence ID" value="TFZ41642.1"/>
    <property type="molecule type" value="Genomic_DNA"/>
</dbReference>
<name>A0A4Z0D9W9_9FIRM</name>
<dbReference type="Pfam" id="PF04883">
    <property type="entry name" value="HK97-gp10_like"/>
    <property type="match status" value="1"/>
</dbReference>
<evidence type="ECO:0000313" key="2">
    <source>
        <dbReference type="Proteomes" id="UP000298381"/>
    </source>
</evidence>
<reference evidence="1 2" key="1">
    <citation type="submission" date="2019-03" db="EMBL/GenBank/DDBJ databases">
        <title>Draft genome sequence data and analysis of a Fermenting Bacterium, Soehngenia longevitae strain 1933PT, isolated from petroleum reservoir in Azerbaijan.</title>
        <authorList>
            <person name="Grouzdev D.S."/>
            <person name="Bidzhieva S.K."/>
            <person name="Sokolova D.S."/>
            <person name="Tourova T.P."/>
            <person name="Poltaraus A.B."/>
            <person name="Nazina T.N."/>
        </authorList>
    </citation>
    <scope>NUCLEOTIDE SEQUENCE [LARGE SCALE GENOMIC DNA]</scope>
    <source>
        <strain evidence="1 2">1933P</strain>
    </source>
</reference>